<dbReference type="EMBL" id="LGFU01000129">
    <property type="protein sequence ID" value="KUK45867.1"/>
    <property type="molecule type" value="Genomic_DNA"/>
</dbReference>
<organism evidence="3 4">
    <name type="scientific">Anaerolinea thermophila</name>
    <dbReference type="NCBI Taxonomy" id="167964"/>
    <lineage>
        <taxon>Bacteria</taxon>
        <taxon>Bacillati</taxon>
        <taxon>Chloroflexota</taxon>
        <taxon>Anaerolineae</taxon>
        <taxon>Anaerolineales</taxon>
        <taxon>Anaerolineaceae</taxon>
        <taxon>Anaerolinea</taxon>
    </lineage>
</organism>
<comment type="caution">
    <text evidence="3">The sequence shown here is derived from an EMBL/GenBank/DDBJ whole genome shotgun (WGS) entry which is preliminary data.</text>
</comment>
<name>A0A117LGH5_9CHLR</name>
<keyword evidence="1" id="KW-0560">Oxidoreductase</keyword>
<dbReference type="PANTHER" id="PTHR48084">
    <property type="entry name" value="2-OXOGLUTARATE OXIDOREDUCTASE SUBUNIT KORB-RELATED"/>
    <property type="match status" value="1"/>
</dbReference>
<dbReference type="InterPro" id="IPR011766">
    <property type="entry name" value="TPP_enzyme_TPP-bd"/>
</dbReference>
<evidence type="ECO:0000256" key="1">
    <source>
        <dbReference type="ARBA" id="ARBA00023002"/>
    </source>
</evidence>
<proteinExistence type="predicted"/>
<dbReference type="CDD" id="cd03375">
    <property type="entry name" value="TPP_OGFOR"/>
    <property type="match status" value="1"/>
</dbReference>
<protein>
    <submittedName>
        <fullName evidence="3">Putative 2-oxoglutarate ferredoxin oxidoreductase beta subunit</fullName>
    </submittedName>
</protein>
<dbReference type="PATRIC" id="fig|167964.4.peg.1400"/>
<accession>A0A117LGH5</accession>
<evidence type="ECO:0000259" key="2">
    <source>
        <dbReference type="Pfam" id="PF02775"/>
    </source>
</evidence>
<evidence type="ECO:0000313" key="4">
    <source>
        <dbReference type="Proteomes" id="UP000064249"/>
    </source>
</evidence>
<gene>
    <name evidence="3" type="ORF">XD73_1259</name>
</gene>
<reference evidence="3 4" key="1">
    <citation type="journal article" date="2015" name="MBio">
        <title>Genome-Resolved Metagenomic Analysis Reveals Roles for Candidate Phyla and Other Microbial Community Members in Biogeochemical Transformations in Oil Reservoirs.</title>
        <authorList>
            <person name="Hu P."/>
            <person name="Tom L."/>
            <person name="Singh A."/>
            <person name="Thomas B.C."/>
            <person name="Baker B.J."/>
            <person name="Piceno Y.M."/>
            <person name="Andersen G.L."/>
            <person name="Banfield J.F."/>
        </authorList>
    </citation>
    <scope>NUCLEOTIDE SEQUENCE [LARGE SCALE GENOMIC DNA]</scope>
    <source>
        <strain evidence="3">46_16</strain>
    </source>
</reference>
<dbReference type="InterPro" id="IPR029061">
    <property type="entry name" value="THDP-binding"/>
</dbReference>
<dbReference type="InterPro" id="IPR051457">
    <property type="entry name" value="2-oxoacid:Fd_oxidoreductase"/>
</dbReference>
<dbReference type="GO" id="GO:0030976">
    <property type="term" value="F:thiamine pyrophosphate binding"/>
    <property type="evidence" value="ECO:0007669"/>
    <property type="project" value="InterPro"/>
</dbReference>
<dbReference type="PANTHER" id="PTHR48084:SF5">
    <property type="entry name" value="BLR6744 PROTEIN"/>
    <property type="match status" value="1"/>
</dbReference>
<dbReference type="SUPFAM" id="SSF52518">
    <property type="entry name" value="Thiamin diphosphate-binding fold (THDP-binding)"/>
    <property type="match status" value="1"/>
</dbReference>
<evidence type="ECO:0000313" key="3">
    <source>
        <dbReference type="EMBL" id="KUK45867.1"/>
    </source>
</evidence>
<dbReference type="Pfam" id="PF02775">
    <property type="entry name" value="TPP_enzyme_C"/>
    <property type="match status" value="1"/>
</dbReference>
<sequence>MTSSLLEKTNAAGLTRNDYIGEPSTLCKGCGHNSISNMIISACYELNIRPERIVKFSGIGCSSKSPTYFLKNSFGFNGLHGRMPSMATGALFADTSLKGIGVSGDGDTANIGLSQFIHLVRRNMPLVYIVENNGVYGLTKGQFSATADLGLSLKRQGQNVYLPVDIAMEALAANTTFVARSFAGDPKQVKEIIKAALSHEGTAVIDIISPCVTFNNQENALHSYSWGKGHEDPLHEVEFVPPRDEITIEDFSHGEVREVALHDGSTIVLKKVDKEYDPTDRKEALRILSDAIKNKWLITGLIYVNPDAVNMLDMYDLDDKPLNRTPNSKLRPPVKELEKINRSLK</sequence>
<dbReference type="AlphaFoldDB" id="A0A117LGH5"/>
<dbReference type="GO" id="GO:0045333">
    <property type="term" value="P:cellular respiration"/>
    <property type="evidence" value="ECO:0007669"/>
    <property type="project" value="UniProtKB-ARBA"/>
</dbReference>
<feature type="domain" description="Thiamine pyrophosphate enzyme TPP-binding" evidence="2">
    <location>
        <begin position="59"/>
        <end position="207"/>
    </location>
</feature>
<dbReference type="Proteomes" id="UP000064249">
    <property type="component" value="Unassembled WGS sequence"/>
</dbReference>
<dbReference type="Gene3D" id="3.40.50.970">
    <property type="match status" value="1"/>
</dbReference>
<dbReference type="GO" id="GO:0016625">
    <property type="term" value="F:oxidoreductase activity, acting on the aldehyde or oxo group of donors, iron-sulfur protein as acceptor"/>
    <property type="evidence" value="ECO:0007669"/>
    <property type="project" value="UniProtKB-ARBA"/>
</dbReference>